<name>A0A7R9MTS7_9ACAR</name>
<evidence type="ECO:0000313" key="3">
    <source>
        <dbReference type="Proteomes" id="UP000728032"/>
    </source>
</evidence>
<feature type="non-terminal residue" evidence="2">
    <location>
        <position position="1"/>
    </location>
</feature>
<gene>
    <name evidence="2" type="ORF">ONB1V03_LOCUS22850</name>
</gene>
<feature type="non-terminal residue" evidence="2">
    <location>
        <position position="149"/>
    </location>
</feature>
<feature type="region of interest" description="Disordered" evidence="1">
    <location>
        <begin position="1"/>
        <end position="149"/>
    </location>
</feature>
<feature type="compositionally biased region" description="Acidic residues" evidence="1">
    <location>
        <begin position="139"/>
        <end position="149"/>
    </location>
</feature>
<keyword evidence="3" id="KW-1185">Reference proteome</keyword>
<accession>A0A7R9MTS7</accession>
<feature type="compositionally biased region" description="Low complexity" evidence="1">
    <location>
        <begin position="42"/>
        <end position="67"/>
    </location>
</feature>
<reference evidence="2" key="1">
    <citation type="submission" date="2020-11" db="EMBL/GenBank/DDBJ databases">
        <authorList>
            <person name="Tran Van P."/>
        </authorList>
    </citation>
    <scope>NUCLEOTIDE SEQUENCE</scope>
</reference>
<organism evidence="2">
    <name type="scientific">Oppiella nova</name>
    <dbReference type="NCBI Taxonomy" id="334625"/>
    <lineage>
        <taxon>Eukaryota</taxon>
        <taxon>Metazoa</taxon>
        <taxon>Ecdysozoa</taxon>
        <taxon>Arthropoda</taxon>
        <taxon>Chelicerata</taxon>
        <taxon>Arachnida</taxon>
        <taxon>Acari</taxon>
        <taxon>Acariformes</taxon>
        <taxon>Sarcoptiformes</taxon>
        <taxon>Oribatida</taxon>
        <taxon>Brachypylina</taxon>
        <taxon>Oppioidea</taxon>
        <taxon>Oppiidae</taxon>
        <taxon>Oppiella</taxon>
    </lineage>
</organism>
<dbReference type="AlphaFoldDB" id="A0A7R9MTS7"/>
<sequence>SFSESSEASKRRRYRKTVSEKTRFGTKRASAPAPTEDKANNEYDSWSESLSESDESMSSYYSDSDQSADNQRPAKGAKNARSVDPPSAKRAKVAPPRPPPKEEGPKKSPIKMTFMKKQHNLQKDVSVAQKLNGGREVEAPPEEEDRLSS</sequence>
<proteinExistence type="predicted"/>
<evidence type="ECO:0000256" key="1">
    <source>
        <dbReference type="SAM" id="MobiDB-lite"/>
    </source>
</evidence>
<protein>
    <submittedName>
        <fullName evidence="2">Uncharacterized protein</fullName>
    </submittedName>
</protein>
<dbReference type="Proteomes" id="UP000728032">
    <property type="component" value="Unassembled WGS sequence"/>
</dbReference>
<dbReference type="EMBL" id="CAJPVJ010053920">
    <property type="protein sequence ID" value="CAG2183430.1"/>
    <property type="molecule type" value="Genomic_DNA"/>
</dbReference>
<dbReference type="EMBL" id="OC968745">
    <property type="protein sequence ID" value="CAD7666399.1"/>
    <property type="molecule type" value="Genomic_DNA"/>
</dbReference>
<evidence type="ECO:0000313" key="2">
    <source>
        <dbReference type="EMBL" id="CAD7666399.1"/>
    </source>
</evidence>